<gene>
    <name evidence="3" type="ORF">R5R35_000622</name>
</gene>
<comment type="caution">
    <text evidence="2">Lacks conserved residue(s) required for the propagation of feature annotation.</text>
</comment>
<evidence type="ECO:0000313" key="4">
    <source>
        <dbReference type="Proteomes" id="UP001378592"/>
    </source>
</evidence>
<evidence type="ECO:0000313" key="3">
    <source>
        <dbReference type="EMBL" id="KAK7868219.1"/>
    </source>
</evidence>
<dbReference type="Gene3D" id="3.40.50.880">
    <property type="match status" value="1"/>
</dbReference>
<dbReference type="GO" id="GO:0046900">
    <property type="term" value="P:tetrahydrofolylpolyglutamate metabolic process"/>
    <property type="evidence" value="ECO:0007669"/>
    <property type="project" value="TreeGrafter"/>
</dbReference>
<dbReference type="GO" id="GO:0005773">
    <property type="term" value="C:vacuole"/>
    <property type="evidence" value="ECO:0007669"/>
    <property type="project" value="TreeGrafter"/>
</dbReference>
<dbReference type="PROSITE" id="PS51275">
    <property type="entry name" value="PEPTIDASE_C26_GGH"/>
    <property type="match status" value="1"/>
</dbReference>
<protein>
    <submittedName>
        <fullName evidence="3">Uncharacterized protein</fullName>
    </submittedName>
</protein>
<keyword evidence="4" id="KW-1185">Reference proteome</keyword>
<dbReference type="SUPFAM" id="SSF52317">
    <property type="entry name" value="Class I glutamine amidotransferase-like"/>
    <property type="match status" value="1"/>
</dbReference>
<name>A0AAN9VN80_9ORTH</name>
<accession>A0AAN9VN80</accession>
<dbReference type="PANTHER" id="PTHR11315:SF0">
    <property type="entry name" value="FOLATE GAMMA-GLUTAMYL HYDROLASE"/>
    <property type="match status" value="1"/>
</dbReference>
<dbReference type="EMBL" id="JAZDUA010000098">
    <property type="protein sequence ID" value="KAK7868219.1"/>
    <property type="molecule type" value="Genomic_DNA"/>
</dbReference>
<evidence type="ECO:0000256" key="2">
    <source>
        <dbReference type="PROSITE-ProRule" id="PRU00607"/>
    </source>
</evidence>
<organism evidence="3 4">
    <name type="scientific">Gryllus longicercus</name>
    <dbReference type="NCBI Taxonomy" id="2509291"/>
    <lineage>
        <taxon>Eukaryota</taxon>
        <taxon>Metazoa</taxon>
        <taxon>Ecdysozoa</taxon>
        <taxon>Arthropoda</taxon>
        <taxon>Hexapoda</taxon>
        <taxon>Insecta</taxon>
        <taxon>Pterygota</taxon>
        <taxon>Neoptera</taxon>
        <taxon>Polyneoptera</taxon>
        <taxon>Orthoptera</taxon>
        <taxon>Ensifera</taxon>
        <taxon>Gryllidea</taxon>
        <taxon>Grylloidea</taxon>
        <taxon>Gryllidae</taxon>
        <taxon>Gryllinae</taxon>
        <taxon>Gryllus</taxon>
    </lineage>
</organism>
<dbReference type="GO" id="GO:0034722">
    <property type="term" value="F:gamma-glutamyl-peptidase activity"/>
    <property type="evidence" value="ECO:0007669"/>
    <property type="project" value="TreeGrafter"/>
</dbReference>
<feature type="active site" description="Proton donor" evidence="1">
    <location>
        <position position="3"/>
    </location>
</feature>
<dbReference type="Proteomes" id="UP001378592">
    <property type="component" value="Unassembled WGS sequence"/>
</dbReference>
<dbReference type="InterPro" id="IPR015527">
    <property type="entry name" value="Pept_C26_g-glut_hydrolase"/>
</dbReference>
<reference evidence="3 4" key="1">
    <citation type="submission" date="2024-03" db="EMBL/GenBank/DDBJ databases">
        <title>The genome assembly and annotation of the cricket Gryllus longicercus Weissman &amp; Gray.</title>
        <authorList>
            <person name="Szrajer S."/>
            <person name="Gray D."/>
            <person name="Ylla G."/>
        </authorList>
    </citation>
    <scope>NUCLEOTIDE SEQUENCE [LARGE SCALE GENOMIC DNA]</scope>
    <source>
        <strain evidence="3">DAG 2021-001</strain>
        <tissue evidence="3">Whole body minus gut</tissue>
    </source>
</reference>
<comment type="caution">
    <text evidence="3">The sequence shown here is derived from an EMBL/GenBank/DDBJ whole genome shotgun (WGS) entry which is preliminary data.</text>
</comment>
<dbReference type="PANTHER" id="PTHR11315">
    <property type="entry name" value="PROTEASE FAMILY C26 GAMMA-GLUTAMYL HYDROLASE"/>
    <property type="match status" value="1"/>
</dbReference>
<evidence type="ECO:0000256" key="1">
    <source>
        <dbReference type="PIRSR" id="PIRSR615527-1"/>
    </source>
</evidence>
<sequence>MAHPEKNGYEWKINKNNPHTADAIKIMQYFANFFVNEARKSTHTFASSKEERSSLIYNYAPTYTGDRLVFEQCYFFT</sequence>
<dbReference type="AlphaFoldDB" id="A0AAN9VN80"/>
<proteinExistence type="predicted"/>
<dbReference type="InterPro" id="IPR029062">
    <property type="entry name" value="Class_I_gatase-like"/>
</dbReference>